<evidence type="ECO:0000313" key="1">
    <source>
        <dbReference type="EMBL" id="SUU89581.1"/>
    </source>
</evidence>
<accession>A0A380WKX7</accession>
<gene>
    <name evidence="1" type="ORF">NCTC10684_02822</name>
</gene>
<evidence type="ECO:0000313" key="2">
    <source>
        <dbReference type="Proteomes" id="UP000254701"/>
    </source>
</evidence>
<protein>
    <submittedName>
        <fullName evidence="1">Uncharacterized protein</fullName>
    </submittedName>
</protein>
<sequence length="83" mass="9191">MRLQSQNALGQAGLLIGRDRLLRLDGPAMKDNPIELDDFARAFSQLPATAEKIVTDSEESLAAFFHTPRPAYEGYCGPRVKFP</sequence>
<dbReference type="AlphaFoldDB" id="A0A380WKX7"/>
<name>A0A380WKX7_AMIAI</name>
<proteinExistence type="predicted"/>
<organism evidence="1 2">
    <name type="scientific">Aminobacter aminovorans</name>
    <name type="common">Chelatobacter heintzii</name>
    <dbReference type="NCBI Taxonomy" id="83263"/>
    <lineage>
        <taxon>Bacteria</taxon>
        <taxon>Pseudomonadati</taxon>
        <taxon>Pseudomonadota</taxon>
        <taxon>Alphaproteobacteria</taxon>
        <taxon>Hyphomicrobiales</taxon>
        <taxon>Phyllobacteriaceae</taxon>
        <taxon>Aminobacter</taxon>
    </lineage>
</organism>
<reference evidence="1 2" key="1">
    <citation type="submission" date="2018-06" db="EMBL/GenBank/DDBJ databases">
        <authorList>
            <consortium name="Pathogen Informatics"/>
            <person name="Doyle S."/>
        </authorList>
    </citation>
    <scope>NUCLEOTIDE SEQUENCE [LARGE SCALE GENOMIC DNA]</scope>
    <source>
        <strain evidence="1 2">NCTC10684</strain>
    </source>
</reference>
<dbReference type="Proteomes" id="UP000254701">
    <property type="component" value="Unassembled WGS sequence"/>
</dbReference>
<dbReference type="EMBL" id="UFSM01000001">
    <property type="protein sequence ID" value="SUU89581.1"/>
    <property type="molecule type" value="Genomic_DNA"/>
</dbReference>